<evidence type="ECO:0000256" key="3">
    <source>
        <dbReference type="ARBA" id="ARBA00022989"/>
    </source>
</evidence>
<dbReference type="PANTHER" id="PTHR24243">
    <property type="entry name" value="G-PROTEIN COUPLED RECEPTOR"/>
    <property type="match status" value="1"/>
</dbReference>
<dbReference type="AlphaFoldDB" id="A0A813XFP2"/>
<comment type="similarity">
    <text evidence="8">Belongs to the G-protein coupled receptor 1 family.</text>
</comment>
<protein>
    <recommendedName>
        <fullName evidence="10">G-protein coupled receptors family 1 profile domain-containing protein</fullName>
    </recommendedName>
</protein>
<evidence type="ECO:0000256" key="1">
    <source>
        <dbReference type="ARBA" id="ARBA00004141"/>
    </source>
</evidence>
<feature type="transmembrane region" description="Helical" evidence="9">
    <location>
        <begin position="70"/>
        <end position="90"/>
    </location>
</feature>
<dbReference type="GO" id="GO:0004930">
    <property type="term" value="F:G protein-coupled receptor activity"/>
    <property type="evidence" value="ECO:0007669"/>
    <property type="project" value="UniProtKB-KW"/>
</dbReference>
<evidence type="ECO:0000256" key="9">
    <source>
        <dbReference type="SAM" id="Phobius"/>
    </source>
</evidence>
<evidence type="ECO:0000256" key="4">
    <source>
        <dbReference type="ARBA" id="ARBA00023040"/>
    </source>
</evidence>
<dbReference type="InterPro" id="IPR000276">
    <property type="entry name" value="GPCR_Rhodpsn"/>
</dbReference>
<dbReference type="PROSITE" id="PS50262">
    <property type="entry name" value="G_PROTEIN_RECEP_F1_2"/>
    <property type="match status" value="1"/>
</dbReference>
<keyword evidence="4 8" id="KW-0297">G-protein coupled receptor</keyword>
<dbReference type="GO" id="GO:0005886">
    <property type="term" value="C:plasma membrane"/>
    <property type="evidence" value="ECO:0007669"/>
    <property type="project" value="TreeGrafter"/>
</dbReference>
<feature type="transmembrane region" description="Helical" evidence="9">
    <location>
        <begin position="444"/>
        <end position="467"/>
    </location>
</feature>
<comment type="subcellular location">
    <subcellularLocation>
        <location evidence="1">Membrane</location>
        <topology evidence="1">Multi-pass membrane protein</topology>
    </subcellularLocation>
</comment>
<evidence type="ECO:0000256" key="5">
    <source>
        <dbReference type="ARBA" id="ARBA00023136"/>
    </source>
</evidence>
<evidence type="ECO:0000256" key="2">
    <source>
        <dbReference type="ARBA" id="ARBA00022692"/>
    </source>
</evidence>
<dbReference type="CDD" id="cd00637">
    <property type="entry name" value="7tm_classA_rhodopsin-like"/>
    <property type="match status" value="1"/>
</dbReference>
<evidence type="ECO:0000256" key="7">
    <source>
        <dbReference type="ARBA" id="ARBA00023224"/>
    </source>
</evidence>
<keyword evidence="3 9" id="KW-1133">Transmembrane helix</keyword>
<evidence type="ECO:0000313" key="12">
    <source>
        <dbReference type="Proteomes" id="UP000663879"/>
    </source>
</evidence>
<proteinExistence type="inferred from homology"/>
<comment type="caution">
    <text evidence="11">The sequence shown here is derived from an EMBL/GenBank/DDBJ whole genome shotgun (WGS) entry which is preliminary data.</text>
</comment>
<keyword evidence="6 8" id="KW-0675">Receptor</keyword>
<dbReference type="OrthoDB" id="10036964at2759"/>
<evidence type="ECO:0000313" key="11">
    <source>
        <dbReference type="EMBL" id="CAF0870888.1"/>
    </source>
</evidence>
<evidence type="ECO:0000259" key="10">
    <source>
        <dbReference type="PROSITE" id="PS50262"/>
    </source>
</evidence>
<dbReference type="Pfam" id="PF00001">
    <property type="entry name" value="7tm_1"/>
    <property type="match status" value="1"/>
</dbReference>
<feature type="transmembrane region" description="Helical" evidence="9">
    <location>
        <begin position="28"/>
        <end position="58"/>
    </location>
</feature>
<dbReference type="Proteomes" id="UP000663879">
    <property type="component" value="Unassembled WGS sequence"/>
</dbReference>
<gene>
    <name evidence="11" type="ORF">OXX778_LOCUS9924</name>
</gene>
<dbReference type="PRINTS" id="PR00237">
    <property type="entry name" value="GPCRRHODOPSN"/>
</dbReference>
<feature type="domain" description="G-protein coupled receptors family 1 profile" evidence="10">
    <location>
        <begin position="49"/>
        <end position="464"/>
    </location>
</feature>
<accession>A0A813XFP2</accession>
<name>A0A813XFP2_9BILA</name>
<keyword evidence="5 9" id="KW-0472">Membrane</keyword>
<dbReference type="EMBL" id="CAJNOC010001513">
    <property type="protein sequence ID" value="CAF0870888.1"/>
    <property type="molecule type" value="Genomic_DNA"/>
</dbReference>
<organism evidence="11 12">
    <name type="scientific">Brachionus calyciflorus</name>
    <dbReference type="NCBI Taxonomy" id="104777"/>
    <lineage>
        <taxon>Eukaryota</taxon>
        <taxon>Metazoa</taxon>
        <taxon>Spiralia</taxon>
        <taxon>Gnathifera</taxon>
        <taxon>Rotifera</taxon>
        <taxon>Eurotatoria</taxon>
        <taxon>Monogononta</taxon>
        <taxon>Pseudotrocha</taxon>
        <taxon>Ploima</taxon>
        <taxon>Brachionidae</taxon>
        <taxon>Brachionus</taxon>
    </lineage>
</organism>
<dbReference type="PANTHER" id="PTHR24243:SF233">
    <property type="entry name" value="THYROTROPIN-RELEASING HORMONE RECEPTOR"/>
    <property type="match status" value="1"/>
</dbReference>
<feature type="transmembrane region" description="Helical" evidence="9">
    <location>
        <begin position="190"/>
        <end position="217"/>
    </location>
</feature>
<dbReference type="PROSITE" id="PS00237">
    <property type="entry name" value="G_PROTEIN_RECEP_F1_1"/>
    <property type="match status" value="1"/>
</dbReference>
<evidence type="ECO:0000256" key="8">
    <source>
        <dbReference type="RuleBase" id="RU000688"/>
    </source>
</evidence>
<feature type="transmembrane region" description="Helical" evidence="9">
    <location>
        <begin position="150"/>
        <end position="170"/>
    </location>
</feature>
<dbReference type="InterPro" id="IPR017452">
    <property type="entry name" value="GPCR_Rhodpsn_7TM"/>
</dbReference>
<evidence type="ECO:0000256" key="6">
    <source>
        <dbReference type="ARBA" id="ARBA00023170"/>
    </source>
</evidence>
<keyword evidence="7 8" id="KW-0807">Transducer</keyword>
<reference evidence="11" key="1">
    <citation type="submission" date="2021-02" db="EMBL/GenBank/DDBJ databases">
        <authorList>
            <person name="Nowell W R."/>
        </authorList>
    </citation>
    <scope>NUCLEOTIDE SEQUENCE</scope>
    <source>
        <strain evidence="11">Ploen Becks lab</strain>
    </source>
</reference>
<dbReference type="SUPFAM" id="SSF81321">
    <property type="entry name" value="Family A G protein-coupled receptor-like"/>
    <property type="match status" value="1"/>
</dbReference>
<dbReference type="Gene3D" id="1.20.1070.10">
    <property type="entry name" value="Rhodopsin 7-helix transmembrane proteins"/>
    <property type="match status" value="2"/>
</dbReference>
<sequence>MGYMSNTTLLLNDNETTELLIDLQFKNISYLSLIFSGLFGFTFIFGLLTNSLVVVVFLFKSELRQYTNYFFTNLSIADLLVIIVCIPVAISDLLSPDIWNFGVIYCKMYYFIEYCVTSVSSLTIIFISLERYFAISKPLSVKILFNEKNSLITIILIWLVAICVSSPFLLMTEFYQNPDQCQLNMQQYHLIYVFVLNISLIFIPTIGLAFLYIYIIINLRKHYKLFSHSNNEQGNSHGLRVHSRNSLRMHQTNFKRTHQLQEYSKTSSNNSDVRNLNQTKNYRIQKLNNSMTNSVNLDTKNSIFKWKKTSRSCSFCFSGLNSKYECRCDIGNSHEIRSMYLQKNVKKITTDNLSNVPAYSKYNSGNDLVNNSKLQSLKRSGEASSYNKVNFTVVISLITLIFFCCQLPIRIFLLWSYYRHYISPPLIANETPPTVTNEINFINIISYLATLIYFLHCISNPIIYNLLSIKFRRAFLSLGVSHKPCLFKISCKSNC</sequence>
<feature type="transmembrane region" description="Helical" evidence="9">
    <location>
        <begin position="389"/>
        <end position="415"/>
    </location>
</feature>
<keyword evidence="2 8" id="KW-0812">Transmembrane</keyword>
<keyword evidence="12" id="KW-1185">Reference proteome</keyword>
<feature type="transmembrane region" description="Helical" evidence="9">
    <location>
        <begin position="110"/>
        <end position="129"/>
    </location>
</feature>